<dbReference type="EMBL" id="CP016303">
    <property type="protein sequence ID" value="ASX25683.1"/>
    <property type="molecule type" value="Genomic_DNA"/>
</dbReference>
<accession>A0A249DVV0</accession>
<dbReference type="Proteomes" id="UP000216438">
    <property type="component" value="Chromosome"/>
</dbReference>
<dbReference type="SUPFAM" id="SSF53623">
    <property type="entry name" value="MurD-like peptide ligases, catalytic domain"/>
    <property type="match status" value="1"/>
</dbReference>
<keyword evidence="11 18" id="KW-0067">ATP-binding</keyword>
<reference evidence="21 22" key="2">
    <citation type="submission" date="2017-09" db="EMBL/GenBank/DDBJ databases">
        <title>The genome of whitefly Bemisia tabaci, a global crop pest, provides novel insights into virus transmission, host adaptation and insecticide resistance.</title>
        <authorList>
            <person name="Kaur N."/>
            <person name="Kliot A."/>
            <person name="Pinheiro P.V."/>
            <person name="Luan J."/>
            <person name="Zheng Y."/>
            <person name="Liu W."/>
            <person name="Sun H."/>
            <person name="Yang X."/>
            <person name="Xu Y."/>
            <person name="Luo Y."/>
            <person name="Kruse A."/>
            <person name="Fisher T.W."/>
            <person name="Nelson D.R."/>
            <person name="Elimelech M."/>
            <person name="MacCoss M."/>
            <person name="Johnson R."/>
            <person name="Cohen E."/>
            <person name="Hunter W.B."/>
            <person name="Brown J.K."/>
            <person name="Jander G."/>
            <person name="Cilia M."/>
            <person name="Douglas A.E."/>
            <person name="Ghanim M."/>
            <person name="Simmons A.M."/>
            <person name="Wintermantel W.M."/>
            <person name="Ling K.-S."/>
            <person name="Fei Z."/>
        </authorList>
    </citation>
    <scope>NUCLEOTIDE SEQUENCE [LARGE SCALE GENOMIC DNA]</scope>
    <source>
        <strain evidence="21 22">MEAM1</strain>
    </source>
</reference>
<keyword evidence="12" id="KW-0460">Magnesium</keyword>
<comment type="pathway">
    <text evidence="4">Cofactor biosynthesis; tetrahydrofolylpolyglutamate biosynthesis.</text>
</comment>
<name>A0A249DVV0_9ENTR</name>
<dbReference type="GO" id="GO:0004326">
    <property type="term" value="F:tetrahydrofolylpolyglutamate synthase activity"/>
    <property type="evidence" value="ECO:0007669"/>
    <property type="project" value="UniProtKB-EC"/>
</dbReference>
<comment type="function">
    <text evidence="2 18">Functions in two distinct reactions of the de novo folate biosynthetic pathway. Catalyzes the addition of a glutamate residue to dihydropteroate (7,8-dihydropteroate or H2Pte) to form dihydrofolate (7,8-dihydrofolate monoglutamate or H2Pte-Glu). Also catalyzes successive additions of L-glutamate to tetrahydrofolate or 10-formyltetrahydrofolate or 5,10-methylenetetrahydrofolate, leading to folylpolyglutamate derivatives.</text>
</comment>
<evidence type="ECO:0000256" key="2">
    <source>
        <dbReference type="ARBA" id="ARBA00002714"/>
    </source>
</evidence>
<dbReference type="PANTHER" id="PTHR11136">
    <property type="entry name" value="FOLYLPOLYGLUTAMATE SYNTHASE-RELATED"/>
    <property type="match status" value="1"/>
</dbReference>
<feature type="domain" description="Mur ligase central" evidence="20">
    <location>
        <begin position="54"/>
        <end position="201"/>
    </location>
</feature>
<dbReference type="PIRSF" id="PIRSF001563">
    <property type="entry name" value="Folylpolyglu_synth"/>
    <property type="match status" value="1"/>
</dbReference>
<dbReference type="InterPro" id="IPR036615">
    <property type="entry name" value="Mur_ligase_C_dom_sf"/>
</dbReference>
<dbReference type="InterPro" id="IPR013221">
    <property type="entry name" value="Mur_ligase_cen"/>
</dbReference>
<dbReference type="OrthoDB" id="9809356at2"/>
<comment type="catalytic activity">
    <reaction evidence="14">
        <text>(6S)-5,6,7,8-tetrahydrofolyl-(gamma-L-Glu)(n) + L-glutamate + ATP = (6S)-5,6,7,8-tetrahydrofolyl-(gamma-L-Glu)(n+1) + ADP + phosphate + H(+)</text>
        <dbReference type="Rhea" id="RHEA:10580"/>
        <dbReference type="Rhea" id="RHEA-COMP:14738"/>
        <dbReference type="Rhea" id="RHEA-COMP:14740"/>
        <dbReference type="ChEBI" id="CHEBI:15378"/>
        <dbReference type="ChEBI" id="CHEBI:29985"/>
        <dbReference type="ChEBI" id="CHEBI:30616"/>
        <dbReference type="ChEBI" id="CHEBI:43474"/>
        <dbReference type="ChEBI" id="CHEBI:141005"/>
        <dbReference type="ChEBI" id="CHEBI:456216"/>
        <dbReference type="EC" id="6.3.2.17"/>
    </reaction>
</comment>
<evidence type="ECO:0000256" key="18">
    <source>
        <dbReference type="PIRNR" id="PIRNR001563"/>
    </source>
</evidence>
<dbReference type="GO" id="GO:0046656">
    <property type="term" value="P:folic acid biosynthetic process"/>
    <property type="evidence" value="ECO:0007669"/>
    <property type="project" value="UniProtKB-KW"/>
</dbReference>
<comment type="catalytic activity">
    <reaction evidence="15">
        <text>10-formyltetrahydrofolyl-(gamma-L-Glu)(n) + L-glutamate + ATP = 10-formyltetrahydrofolyl-(gamma-L-Glu)(n+1) + ADP + phosphate + H(+)</text>
        <dbReference type="Rhea" id="RHEA:51904"/>
        <dbReference type="Rhea" id="RHEA-COMP:13088"/>
        <dbReference type="Rhea" id="RHEA-COMP:14300"/>
        <dbReference type="ChEBI" id="CHEBI:15378"/>
        <dbReference type="ChEBI" id="CHEBI:29985"/>
        <dbReference type="ChEBI" id="CHEBI:30616"/>
        <dbReference type="ChEBI" id="CHEBI:43474"/>
        <dbReference type="ChEBI" id="CHEBI:134413"/>
        <dbReference type="ChEBI" id="CHEBI:456216"/>
        <dbReference type="EC" id="6.3.2.17"/>
    </reaction>
</comment>
<dbReference type="GO" id="GO:0005737">
    <property type="term" value="C:cytoplasm"/>
    <property type="evidence" value="ECO:0007669"/>
    <property type="project" value="TreeGrafter"/>
</dbReference>
<dbReference type="GO" id="GO:0046872">
    <property type="term" value="F:metal ion binding"/>
    <property type="evidence" value="ECO:0007669"/>
    <property type="project" value="UniProtKB-KW"/>
</dbReference>
<feature type="domain" description="Mur ligase C-terminal" evidence="19">
    <location>
        <begin position="288"/>
        <end position="410"/>
    </location>
</feature>
<gene>
    <name evidence="21" type="ORF">BA171_00405</name>
</gene>
<dbReference type="InterPro" id="IPR004101">
    <property type="entry name" value="Mur_ligase_C"/>
</dbReference>
<evidence type="ECO:0000256" key="14">
    <source>
        <dbReference type="ARBA" id="ARBA00047493"/>
    </source>
</evidence>
<evidence type="ECO:0000256" key="12">
    <source>
        <dbReference type="ARBA" id="ARBA00022842"/>
    </source>
</evidence>
<dbReference type="Pfam" id="PF08245">
    <property type="entry name" value="Mur_ligase_M"/>
    <property type="match status" value="1"/>
</dbReference>
<organism evidence="21 22">
    <name type="scientific">Candidatus Hamiltonella defensa</name>
    <name type="common">Bemisia tabaci</name>
    <dbReference type="NCBI Taxonomy" id="672795"/>
    <lineage>
        <taxon>Bacteria</taxon>
        <taxon>Pseudomonadati</taxon>
        <taxon>Pseudomonadota</taxon>
        <taxon>Gammaproteobacteria</taxon>
        <taxon>Enterobacterales</taxon>
        <taxon>Enterobacteriaceae</taxon>
        <taxon>aphid secondary symbionts</taxon>
        <taxon>Candidatus Williamhamiltonella</taxon>
    </lineage>
</organism>
<evidence type="ECO:0000256" key="4">
    <source>
        <dbReference type="ARBA" id="ARBA00005150"/>
    </source>
</evidence>
<evidence type="ECO:0000259" key="19">
    <source>
        <dbReference type="Pfam" id="PF02875"/>
    </source>
</evidence>
<dbReference type="NCBIfam" id="NF008101">
    <property type="entry name" value="PRK10846.1"/>
    <property type="match status" value="1"/>
</dbReference>
<evidence type="ECO:0000256" key="8">
    <source>
        <dbReference type="ARBA" id="ARBA00022598"/>
    </source>
</evidence>
<dbReference type="Pfam" id="PF02875">
    <property type="entry name" value="Mur_ligase_C"/>
    <property type="match status" value="1"/>
</dbReference>
<evidence type="ECO:0000256" key="13">
    <source>
        <dbReference type="ARBA" id="ARBA00022909"/>
    </source>
</evidence>
<comment type="subunit">
    <text evidence="6">Monomer.</text>
</comment>
<dbReference type="InterPro" id="IPR001645">
    <property type="entry name" value="Folylpolyglutamate_synth"/>
</dbReference>
<evidence type="ECO:0000256" key="5">
    <source>
        <dbReference type="ARBA" id="ARBA00008276"/>
    </source>
</evidence>
<keyword evidence="8 18" id="KW-0436">Ligase</keyword>
<proteinExistence type="inferred from homology"/>
<dbReference type="PROSITE" id="PS01012">
    <property type="entry name" value="FOLYLPOLYGLU_SYNT_2"/>
    <property type="match status" value="1"/>
</dbReference>
<dbReference type="NCBIfam" id="TIGR01499">
    <property type="entry name" value="folC"/>
    <property type="match status" value="1"/>
</dbReference>
<comment type="catalytic activity">
    <reaction evidence="17">
        <text>7,8-dihydropteroate + L-glutamate + ATP = 7,8-dihydrofolate + ADP + phosphate + H(+)</text>
        <dbReference type="Rhea" id="RHEA:23584"/>
        <dbReference type="ChEBI" id="CHEBI:15378"/>
        <dbReference type="ChEBI" id="CHEBI:17839"/>
        <dbReference type="ChEBI" id="CHEBI:29985"/>
        <dbReference type="ChEBI" id="CHEBI:30616"/>
        <dbReference type="ChEBI" id="CHEBI:43474"/>
        <dbReference type="ChEBI" id="CHEBI:57451"/>
        <dbReference type="ChEBI" id="CHEBI:456216"/>
        <dbReference type="EC" id="6.3.2.12"/>
    </reaction>
</comment>
<dbReference type="Gene3D" id="3.90.190.20">
    <property type="entry name" value="Mur ligase, C-terminal domain"/>
    <property type="match status" value="1"/>
</dbReference>
<comment type="catalytic activity">
    <reaction evidence="16">
        <text>(6R)-5,10-methylenetetrahydrofolyl-(gamma-L-Glu)(n) + L-glutamate + ATP = (6R)-5,10-methylenetetrahydrofolyl-(gamma-L-Glu)(n+1) + ADP + phosphate + H(+)</text>
        <dbReference type="Rhea" id="RHEA:51912"/>
        <dbReference type="Rhea" id="RHEA-COMP:13257"/>
        <dbReference type="Rhea" id="RHEA-COMP:13258"/>
        <dbReference type="ChEBI" id="CHEBI:15378"/>
        <dbReference type="ChEBI" id="CHEBI:29985"/>
        <dbReference type="ChEBI" id="CHEBI:30616"/>
        <dbReference type="ChEBI" id="CHEBI:43474"/>
        <dbReference type="ChEBI" id="CHEBI:136572"/>
        <dbReference type="ChEBI" id="CHEBI:456216"/>
        <dbReference type="EC" id="6.3.2.17"/>
    </reaction>
</comment>
<dbReference type="Gene3D" id="3.40.1190.10">
    <property type="entry name" value="Mur-like, catalytic domain"/>
    <property type="match status" value="1"/>
</dbReference>
<comment type="cofactor">
    <cofactor evidence="1">
        <name>Mg(2+)</name>
        <dbReference type="ChEBI" id="CHEBI:18420"/>
    </cofactor>
</comment>
<dbReference type="SUPFAM" id="SSF53244">
    <property type="entry name" value="MurD-like peptide ligases, peptide-binding domain"/>
    <property type="match status" value="1"/>
</dbReference>
<evidence type="ECO:0000259" key="20">
    <source>
        <dbReference type="Pfam" id="PF08245"/>
    </source>
</evidence>
<dbReference type="AlphaFoldDB" id="A0A249DVV0"/>
<sequence length="428" mass="47528">MNNAFIPHADASLAQWLDYVANLHFTDIDLGLERVKKVAEKLDVLSPAKWVITVGGTNGKGTTCRVLERILIEDGYKVGVYSSPHLICYRERVRIQEKMLPEKCFTDAFDQVETARGQISLTYFEFGTLVALLLFKSHQLDVVVLEVGLGGRLDATNIVDSDVAAITNIDFDHIKFLGKDRHSIGREKSGIFRTNKPAVVADPDIPDSVMCVAKEKAAHLRPIDQSWTFRPQGNQWIWESKERMLIDLPLPNVPLINAACALAVLHYFPKIISKEAIKRGLKGASLAGRFQIIDQKPLVILDVAHNPHAARYLLNHLTQFLKNAAKPGAKLHAVIGMLKDKDIKGTLDILSERVDHWYCATLSEPRGAPAQILASFLQKPAFLSPDVKSAWDQAMQAANPEDILLVFGSFHTIASVMSELNLRSTGDQ</sequence>
<keyword evidence="13" id="KW-0289">Folate biosynthesis</keyword>
<dbReference type="PROSITE" id="PS01011">
    <property type="entry name" value="FOLYLPOLYGLU_SYNT_1"/>
    <property type="match status" value="1"/>
</dbReference>
<reference evidence="22" key="1">
    <citation type="submission" date="2016-06" db="EMBL/GenBank/DDBJ databases">
        <authorList>
            <person name="Chen W."/>
            <person name="Hasegawa D.K."/>
        </authorList>
    </citation>
    <scope>NUCLEOTIDE SEQUENCE [LARGE SCALE GENOMIC DNA]</scope>
    <source>
        <strain evidence="22">MEAM1</strain>
    </source>
</reference>
<evidence type="ECO:0000256" key="7">
    <source>
        <dbReference type="ARBA" id="ARBA00019357"/>
    </source>
</evidence>
<dbReference type="GO" id="GO:0046654">
    <property type="term" value="P:tetrahydrofolate biosynthetic process"/>
    <property type="evidence" value="ECO:0007669"/>
    <property type="project" value="UniProtKB-UniPathway"/>
</dbReference>
<evidence type="ECO:0000256" key="17">
    <source>
        <dbReference type="ARBA" id="ARBA00049161"/>
    </source>
</evidence>
<evidence type="ECO:0000313" key="22">
    <source>
        <dbReference type="Proteomes" id="UP000216438"/>
    </source>
</evidence>
<evidence type="ECO:0000256" key="16">
    <source>
        <dbReference type="ARBA" id="ARBA00049035"/>
    </source>
</evidence>
<evidence type="ECO:0000256" key="11">
    <source>
        <dbReference type="ARBA" id="ARBA00022840"/>
    </source>
</evidence>
<dbReference type="FunFam" id="3.40.1190.10:FF:000004">
    <property type="entry name" value="Dihydrofolate synthase/folylpolyglutamate synthase"/>
    <property type="match status" value="1"/>
</dbReference>
<evidence type="ECO:0000256" key="10">
    <source>
        <dbReference type="ARBA" id="ARBA00022741"/>
    </source>
</evidence>
<evidence type="ECO:0000256" key="6">
    <source>
        <dbReference type="ARBA" id="ARBA00011245"/>
    </source>
</evidence>
<dbReference type="GO" id="GO:0005524">
    <property type="term" value="F:ATP binding"/>
    <property type="evidence" value="ECO:0007669"/>
    <property type="project" value="UniProtKB-KW"/>
</dbReference>
<dbReference type="GO" id="GO:0008841">
    <property type="term" value="F:dihydrofolate synthase activity"/>
    <property type="evidence" value="ECO:0007669"/>
    <property type="project" value="UniProtKB-EC"/>
</dbReference>
<dbReference type="PANTHER" id="PTHR11136:SF0">
    <property type="entry name" value="DIHYDROFOLATE SYNTHETASE-RELATED"/>
    <property type="match status" value="1"/>
</dbReference>
<evidence type="ECO:0000256" key="3">
    <source>
        <dbReference type="ARBA" id="ARBA00004799"/>
    </source>
</evidence>
<dbReference type="InterPro" id="IPR036565">
    <property type="entry name" value="Mur-like_cat_sf"/>
</dbReference>
<protein>
    <recommendedName>
        <fullName evidence="7 18">Dihydrofolate synthase/folylpolyglutamate synthase</fullName>
    </recommendedName>
</protein>
<comment type="pathway">
    <text evidence="3">Cofactor biosynthesis; tetrahydrofolate biosynthesis; 7,8-dihydrofolate from 2-amino-4-hydroxy-6-hydroxymethyl-7,8-dihydropteridine diphosphate and 4-aminobenzoate: step 2/2.</text>
</comment>
<evidence type="ECO:0000256" key="9">
    <source>
        <dbReference type="ARBA" id="ARBA00022723"/>
    </source>
</evidence>
<dbReference type="RefSeq" id="WP_016856841.1">
    <property type="nucleotide sequence ID" value="NZ_CP016303.1"/>
</dbReference>
<evidence type="ECO:0000313" key="21">
    <source>
        <dbReference type="EMBL" id="ASX25683.1"/>
    </source>
</evidence>
<evidence type="ECO:0000256" key="15">
    <source>
        <dbReference type="ARBA" id="ARBA00047808"/>
    </source>
</evidence>
<dbReference type="InterPro" id="IPR018109">
    <property type="entry name" value="Folylpolyglutamate_synth_CS"/>
</dbReference>
<evidence type="ECO:0000256" key="1">
    <source>
        <dbReference type="ARBA" id="ARBA00001946"/>
    </source>
</evidence>
<keyword evidence="10 18" id="KW-0547">Nucleotide-binding</keyword>
<comment type="similarity">
    <text evidence="5 18">Belongs to the folylpolyglutamate synthase family.</text>
</comment>
<keyword evidence="9" id="KW-0479">Metal-binding</keyword>
<dbReference type="UniPathway" id="UPA00077">
    <property type="reaction ID" value="UER00157"/>
</dbReference>